<sequence>MNRKNVLSVAVLITAGAVALSACGSGSAAPSSTSTVDSTASASADGYGSDPAPTQDGVSFFAGTAKANNATEGTGDWAKGSDGTLNSAQADTARKWVQLKAGKAGALDPVVVNGAGLTLYRFDKDTAKPSKSTCNGDCAKTWPPVTVAKGSKVFVAGVPKSAVGFVKRDDGSTQVTIGGWPVYRFAKDTKPGDTAGQGVGGTWFGVTPDGKKAGTPAPTTTPAPGGPKATSVVLFDEPRFSEDGAAEGTAGPGCKNLARPRTASSLSALGSLKLWSEKDCKGKSLVVEGDVPDLAALGFDNQATSVFFG</sequence>
<comment type="caution">
    <text evidence="3">The sequence shown here is derived from an EMBL/GenBank/DDBJ whole genome shotgun (WGS) entry which is preliminary data.</text>
</comment>
<dbReference type="RefSeq" id="WP_253885686.1">
    <property type="nucleotide sequence ID" value="NZ_BAAAVB010000001.1"/>
</dbReference>
<feature type="region of interest" description="Disordered" evidence="1">
    <location>
        <begin position="26"/>
        <end position="50"/>
    </location>
</feature>
<accession>A0ABT1I862</accession>
<dbReference type="PROSITE" id="PS51257">
    <property type="entry name" value="PROKAR_LIPOPROTEIN"/>
    <property type="match status" value="1"/>
</dbReference>
<dbReference type="InterPro" id="IPR005297">
    <property type="entry name" value="Lipoprotein_repeat"/>
</dbReference>
<dbReference type="Pfam" id="PF03640">
    <property type="entry name" value="Lipoprotein_15"/>
    <property type="match status" value="2"/>
</dbReference>
<reference evidence="3 4" key="1">
    <citation type="submission" date="2022-06" db="EMBL/GenBank/DDBJ databases">
        <title>Genomic Encyclopedia of Archaeal and Bacterial Type Strains, Phase II (KMG-II): from individual species to whole genera.</title>
        <authorList>
            <person name="Goeker M."/>
        </authorList>
    </citation>
    <scope>NUCLEOTIDE SEQUENCE [LARGE SCALE GENOMIC DNA]</scope>
    <source>
        <strain evidence="3 4">DSM 44255</strain>
    </source>
</reference>
<feature type="region of interest" description="Disordered" evidence="1">
    <location>
        <begin position="210"/>
        <end position="229"/>
    </location>
</feature>
<protein>
    <submittedName>
        <fullName evidence="3">Lipoprotein with conserved Yx(FWY)xxD motif</fullName>
    </submittedName>
</protein>
<proteinExistence type="predicted"/>
<keyword evidence="2" id="KW-0732">Signal</keyword>
<evidence type="ECO:0000313" key="4">
    <source>
        <dbReference type="Proteomes" id="UP001205185"/>
    </source>
</evidence>
<evidence type="ECO:0000256" key="1">
    <source>
        <dbReference type="SAM" id="MobiDB-lite"/>
    </source>
</evidence>
<dbReference type="PANTHER" id="PTHR39335:SF1">
    <property type="entry name" value="BLL4220 PROTEIN"/>
    <property type="match status" value="1"/>
</dbReference>
<dbReference type="EMBL" id="JAMTCO010000003">
    <property type="protein sequence ID" value="MCP2268777.1"/>
    <property type="molecule type" value="Genomic_DNA"/>
</dbReference>
<feature type="chain" id="PRO_5046939598" evidence="2">
    <location>
        <begin position="29"/>
        <end position="309"/>
    </location>
</feature>
<feature type="compositionally biased region" description="Low complexity" evidence="1">
    <location>
        <begin position="26"/>
        <end position="44"/>
    </location>
</feature>
<evidence type="ECO:0000256" key="2">
    <source>
        <dbReference type="SAM" id="SignalP"/>
    </source>
</evidence>
<dbReference type="Proteomes" id="UP001205185">
    <property type="component" value="Unassembled WGS sequence"/>
</dbReference>
<organism evidence="3 4">
    <name type="scientific">Actinokineospora diospyrosa</name>
    <dbReference type="NCBI Taxonomy" id="103728"/>
    <lineage>
        <taxon>Bacteria</taxon>
        <taxon>Bacillati</taxon>
        <taxon>Actinomycetota</taxon>
        <taxon>Actinomycetes</taxon>
        <taxon>Pseudonocardiales</taxon>
        <taxon>Pseudonocardiaceae</taxon>
        <taxon>Actinokineospora</taxon>
    </lineage>
</organism>
<feature type="signal peptide" evidence="2">
    <location>
        <begin position="1"/>
        <end position="28"/>
    </location>
</feature>
<keyword evidence="3" id="KW-0449">Lipoprotein</keyword>
<evidence type="ECO:0000313" key="3">
    <source>
        <dbReference type="EMBL" id="MCP2268777.1"/>
    </source>
</evidence>
<keyword evidence="4" id="KW-1185">Reference proteome</keyword>
<gene>
    <name evidence="3" type="ORF">LV75_001264</name>
</gene>
<dbReference type="PANTHER" id="PTHR39335">
    <property type="entry name" value="BLL4220 PROTEIN"/>
    <property type="match status" value="1"/>
</dbReference>
<name>A0ABT1I862_9PSEU</name>